<dbReference type="PROSITE" id="PS50222">
    <property type="entry name" value="EF_HAND_2"/>
    <property type="match status" value="2"/>
</dbReference>
<accession>A0AAU9IPB3</accession>
<dbReference type="Proteomes" id="UP001162131">
    <property type="component" value="Unassembled WGS sequence"/>
</dbReference>
<dbReference type="Pfam" id="PF13499">
    <property type="entry name" value="EF-hand_7"/>
    <property type="match status" value="1"/>
</dbReference>
<evidence type="ECO:0000313" key="4">
    <source>
        <dbReference type="Proteomes" id="UP001162131"/>
    </source>
</evidence>
<dbReference type="Gene3D" id="1.10.238.10">
    <property type="entry name" value="EF-hand"/>
    <property type="match status" value="1"/>
</dbReference>
<reference evidence="3" key="1">
    <citation type="submission" date="2021-09" db="EMBL/GenBank/DDBJ databases">
        <authorList>
            <consortium name="AG Swart"/>
            <person name="Singh M."/>
            <person name="Singh A."/>
            <person name="Seah K."/>
            <person name="Emmerich C."/>
        </authorList>
    </citation>
    <scope>NUCLEOTIDE SEQUENCE</scope>
    <source>
        <strain evidence="3">ATCC30299</strain>
    </source>
</reference>
<dbReference type="SUPFAM" id="SSF47473">
    <property type="entry name" value="EF-hand"/>
    <property type="match status" value="1"/>
</dbReference>
<dbReference type="CDD" id="cd00051">
    <property type="entry name" value="EFh"/>
    <property type="match status" value="1"/>
</dbReference>
<dbReference type="GO" id="GO:0005509">
    <property type="term" value="F:calcium ion binding"/>
    <property type="evidence" value="ECO:0007669"/>
    <property type="project" value="InterPro"/>
</dbReference>
<dbReference type="EMBL" id="CAJZBQ010000013">
    <property type="protein sequence ID" value="CAG9315328.1"/>
    <property type="molecule type" value="Genomic_DNA"/>
</dbReference>
<dbReference type="InterPro" id="IPR011992">
    <property type="entry name" value="EF-hand-dom_pair"/>
</dbReference>
<feature type="domain" description="EF-hand" evidence="2">
    <location>
        <begin position="47"/>
        <end position="82"/>
    </location>
</feature>
<evidence type="ECO:0000313" key="3">
    <source>
        <dbReference type="EMBL" id="CAG9315328.1"/>
    </source>
</evidence>
<sequence length="82" mass="8862">MVDQARVAEVTKGIFTFADTDGSGALDREEFKTALGKMIAEHGMSPLTDEQFDQEFTGLDVDGNGLIDENELQALVARLLSA</sequence>
<feature type="domain" description="EF-hand" evidence="2">
    <location>
        <begin position="6"/>
        <end position="41"/>
    </location>
</feature>
<keyword evidence="1" id="KW-0106">Calcium</keyword>
<dbReference type="AlphaFoldDB" id="A0AAU9IPB3"/>
<dbReference type="InterPro" id="IPR018247">
    <property type="entry name" value="EF_Hand_1_Ca_BS"/>
</dbReference>
<dbReference type="InterPro" id="IPR002048">
    <property type="entry name" value="EF_hand_dom"/>
</dbReference>
<gene>
    <name evidence="3" type="ORF">BSTOLATCC_MIC13101</name>
</gene>
<dbReference type="PROSITE" id="PS00018">
    <property type="entry name" value="EF_HAND_1"/>
    <property type="match status" value="2"/>
</dbReference>
<evidence type="ECO:0000256" key="1">
    <source>
        <dbReference type="ARBA" id="ARBA00022837"/>
    </source>
</evidence>
<keyword evidence="4" id="KW-1185">Reference proteome</keyword>
<name>A0AAU9IPB3_9CILI</name>
<evidence type="ECO:0000259" key="2">
    <source>
        <dbReference type="PROSITE" id="PS50222"/>
    </source>
</evidence>
<proteinExistence type="predicted"/>
<protein>
    <recommendedName>
        <fullName evidence="2">EF-hand domain-containing protein</fullName>
    </recommendedName>
</protein>
<comment type="caution">
    <text evidence="3">The sequence shown here is derived from an EMBL/GenBank/DDBJ whole genome shotgun (WGS) entry which is preliminary data.</text>
</comment>
<organism evidence="3 4">
    <name type="scientific">Blepharisma stoltei</name>
    <dbReference type="NCBI Taxonomy" id="1481888"/>
    <lineage>
        <taxon>Eukaryota</taxon>
        <taxon>Sar</taxon>
        <taxon>Alveolata</taxon>
        <taxon>Ciliophora</taxon>
        <taxon>Postciliodesmatophora</taxon>
        <taxon>Heterotrichea</taxon>
        <taxon>Heterotrichida</taxon>
        <taxon>Blepharismidae</taxon>
        <taxon>Blepharisma</taxon>
    </lineage>
</organism>
<dbReference type="SMART" id="SM00054">
    <property type="entry name" value="EFh"/>
    <property type="match status" value="2"/>
</dbReference>